<dbReference type="OrthoDB" id="434245at2759"/>
<dbReference type="Proteomes" id="UP000288216">
    <property type="component" value="Unassembled WGS sequence"/>
</dbReference>
<comment type="caution">
    <text evidence="3">The sequence shown here is derived from an EMBL/GenBank/DDBJ whole genome shotgun (WGS) entry which is preliminary data.</text>
</comment>
<dbReference type="GO" id="GO:2000058">
    <property type="term" value="P:regulation of ubiquitin-dependent protein catabolic process"/>
    <property type="evidence" value="ECO:0007669"/>
    <property type="project" value="TreeGrafter"/>
</dbReference>
<accession>A0A401Q1H3</accession>
<evidence type="ECO:0000256" key="1">
    <source>
        <dbReference type="SAM" id="MobiDB-lite"/>
    </source>
</evidence>
<feature type="compositionally biased region" description="Polar residues" evidence="1">
    <location>
        <begin position="296"/>
        <end position="306"/>
    </location>
</feature>
<feature type="region of interest" description="Disordered" evidence="1">
    <location>
        <begin position="277"/>
        <end position="357"/>
    </location>
</feature>
<dbReference type="InterPro" id="IPR000626">
    <property type="entry name" value="Ubiquitin-like_dom"/>
</dbReference>
<feature type="domain" description="Ubiquitin-like" evidence="2">
    <location>
        <begin position="1"/>
        <end position="42"/>
    </location>
</feature>
<feature type="compositionally biased region" description="Basic and acidic residues" evidence="1">
    <location>
        <begin position="281"/>
        <end position="295"/>
    </location>
</feature>
<evidence type="ECO:0000313" key="4">
    <source>
        <dbReference type="Proteomes" id="UP000288216"/>
    </source>
</evidence>
<dbReference type="Pfam" id="PF00240">
    <property type="entry name" value="ubiquitin"/>
    <property type="match status" value="1"/>
</dbReference>
<dbReference type="SUPFAM" id="SSF54236">
    <property type="entry name" value="Ubiquitin-like"/>
    <property type="match status" value="1"/>
</dbReference>
<dbReference type="PANTHER" id="PTHR12948:SF3">
    <property type="entry name" value="NEDD8 ULTIMATE BUSTER 1"/>
    <property type="match status" value="1"/>
</dbReference>
<dbReference type="InterPro" id="IPR029071">
    <property type="entry name" value="Ubiquitin-like_domsf"/>
</dbReference>
<dbReference type="AlphaFoldDB" id="A0A401Q1H3"/>
<dbReference type="PROSITE" id="PS50053">
    <property type="entry name" value="UBIQUITIN_2"/>
    <property type="match status" value="1"/>
</dbReference>
<reference evidence="3 4" key="1">
    <citation type="journal article" date="2018" name="Nat. Ecol. Evol.">
        <title>Shark genomes provide insights into elasmobranch evolution and the origin of vertebrates.</title>
        <authorList>
            <person name="Hara Y"/>
            <person name="Yamaguchi K"/>
            <person name="Onimaru K"/>
            <person name="Kadota M"/>
            <person name="Koyanagi M"/>
            <person name="Keeley SD"/>
            <person name="Tatsumi K"/>
            <person name="Tanaka K"/>
            <person name="Motone F"/>
            <person name="Kageyama Y"/>
            <person name="Nozu R"/>
            <person name="Adachi N"/>
            <person name="Nishimura O"/>
            <person name="Nakagawa R"/>
            <person name="Tanegashima C"/>
            <person name="Kiyatake I"/>
            <person name="Matsumoto R"/>
            <person name="Murakumo K"/>
            <person name="Nishida K"/>
            <person name="Terakita A"/>
            <person name="Kuratani S"/>
            <person name="Sato K"/>
            <person name="Hyodo S Kuraku.S."/>
        </authorList>
    </citation>
    <scope>NUCLEOTIDE SEQUENCE [LARGE SCALE GENOMIC DNA]</scope>
</reference>
<dbReference type="EMBL" id="BFAA01013306">
    <property type="protein sequence ID" value="GCB79257.1"/>
    <property type="molecule type" value="Genomic_DNA"/>
</dbReference>
<dbReference type="CDD" id="cd14291">
    <property type="entry name" value="UBA1_NUB1_like"/>
    <property type="match status" value="1"/>
</dbReference>
<feature type="region of interest" description="Disordered" evidence="1">
    <location>
        <begin position="396"/>
        <end position="441"/>
    </location>
</feature>
<evidence type="ECO:0000313" key="3">
    <source>
        <dbReference type="EMBL" id="GCB79257.1"/>
    </source>
</evidence>
<dbReference type="STRING" id="75743.A0A401Q1H3"/>
<keyword evidence="4" id="KW-1185">Reference proteome</keyword>
<gene>
    <name evidence="3" type="ORF">scyTo_0018730</name>
</gene>
<dbReference type="Gene3D" id="3.10.20.90">
    <property type="entry name" value="Phosphatidylinositol 3-kinase Catalytic Subunit, Chain A, domain 1"/>
    <property type="match status" value="1"/>
</dbReference>
<feature type="non-terminal residue" evidence="3">
    <location>
        <position position="1"/>
    </location>
</feature>
<feature type="compositionally biased region" description="Low complexity" evidence="1">
    <location>
        <begin position="331"/>
        <end position="342"/>
    </location>
</feature>
<feature type="compositionally biased region" description="Polar residues" evidence="1">
    <location>
        <begin position="314"/>
        <end position="326"/>
    </location>
</feature>
<feature type="compositionally biased region" description="Basic and acidic residues" evidence="1">
    <location>
        <begin position="420"/>
        <end position="441"/>
    </location>
</feature>
<dbReference type="InterPro" id="IPR039749">
    <property type="entry name" value="NUB1"/>
</dbReference>
<dbReference type="OMA" id="YEREETH"/>
<evidence type="ECO:0000259" key="2">
    <source>
        <dbReference type="PROSITE" id="PS50053"/>
    </source>
</evidence>
<sequence>ISRLAGIKVKNMRLIFKGKELKMDQTLKEQNVKANVLIMLSLVNTYEREETHSLSRIRRGAELLAKQDEDFEKPYLKIVNHKGEIIEIPKEQHVMILTALILHEKGRSDMKKAKYKEALEFLKLAELEFRKCDQVQLNSIDNYGVLNLDACWCYLKLRDIEQLKDAKERLENAQRYFTNCFGENEERLQQLEDDSGRHKILFLRLYVLRGVYFYHRHMMKDALSDLTEAETQLDALRLDDFDVVCLANEGFTTREARFGLRATGGDIEKAKLYINKKRERARQQRSEADERREQLSRTNNTAQAVTDVNRVAEQGNQVSSLNTNPSRPVDTLTPPGTLTSPAPTSPPPGAPDNSENNVNLEDILSFLHLDDDDYIDVTLEDEEALIQEYLAKLKNNDKVLDEDTPPAPKKPKAAVVINDTPKDTESSSEDGKEVEETLIHD</sequence>
<protein>
    <recommendedName>
        <fullName evidence="2">Ubiquitin-like domain-containing protein</fullName>
    </recommendedName>
</protein>
<dbReference type="PANTHER" id="PTHR12948">
    <property type="entry name" value="NEDD8 ULTIMATE BUSTER-1 BS4 PROTEIN"/>
    <property type="match status" value="1"/>
</dbReference>
<name>A0A401Q1H3_SCYTO</name>
<organism evidence="3 4">
    <name type="scientific">Scyliorhinus torazame</name>
    <name type="common">Cloudy catshark</name>
    <name type="synonym">Catulus torazame</name>
    <dbReference type="NCBI Taxonomy" id="75743"/>
    <lineage>
        <taxon>Eukaryota</taxon>
        <taxon>Metazoa</taxon>
        <taxon>Chordata</taxon>
        <taxon>Craniata</taxon>
        <taxon>Vertebrata</taxon>
        <taxon>Chondrichthyes</taxon>
        <taxon>Elasmobranchii</taxon>
        <taxon>Galeomorphii</taxon>
        <taxon>Galeoidea</taxon>
        <taxon>Carcharhiniformes</taxon>
        <taxon>Scyliorhinidae</taxon>
        <taxon>Scyliorhinus</taxon>
    </lineage>
</organism>
<proteinExistence type="predicted"/>